<sequence precursor="true">MKKYNLSSYFQSIILLLASFCSFSVFGQTTNYTGQSNQPTTTPTTNLGVINPPAENTPHRVNFVRTYSAQVPIQSERDMRNQPTEKVVVTTGYMDGLGRMIQSNMRDASPSKKDIIQVANYDQYGRQAKQYLPFTKQNGGNYEQNGLKEQYLFYRNEPNITHTNYAFIEADIENSPMARMNEVGNVGEHWKLGNGHTRSATTRTNTENDRVLIWEFSDNCKINVTNFYEKFQLYVSEVKDEDGTHIQTFIDKSGKTILKRVEGEEREWLETYYIYDEYNRLTVILPPETSKLATQGSSYYTCEGNGAFRYDYDNRGRLITKYTPGKNKFPTRIIYDQLDRPIFVQTPEQYDRKEYSFTKYDQFNRPVFSGMYTSPAAYIQNEFASVMQETVLFEERNTNENTHFYTHRTFQNLQGTYEIHTVTYYDDYDFIENHPDSINAPFRFRTPPMNEAARPTYKTKGMATGSKVLLLTNTSNPLSPSGFQTSIIYYDDYGRPIQVQKENHKNGLDISYTKYDFAGKVLETVTKHETDVHELKVRYEYTYDHVGRPLEVKQRIQTPTTSNIATPNQDREKIVSRYQYNELGQVTQKQLHSENDGVTFLQDVDFKYNVRGWLTHINDSELTDTRDIFGMELSYETGFEEVQHNGNISGVKWKSATNNVERSYGFAYDKLGRLKRANYHAKDQNTGAWTAENENYTVWDLNYDLDGNILSVKRNGLLKEDGQTKVFGLIDDLEYSYRRLDNRGKMLVGVEDRAEFETASKDFKDGNRGDDYSYNYEGSIISDKNKGVSFEYNHLGRVNKIINTNNPTDKIDYLYDATGSKLQKTVKEGARTKKIDYVNGFQYRNDTLDFFPMPEGRIVFKDGEYIPEYHFKDHLGNLRLAFQVTDRQNARYALTMETDSATSEEKAFENVKVARTDLKEQKGAYSARLTNADKAIYKTIKVEKGDKISAKVFATNDPEIAQTDPNKAIDKAKKDVLLSLGSAAAGVVTTNPTQQEIEIPAVPEVSPATTKIIKTPRIGINLLDFIPVIRNLRELKRAKRAKNLEPDSYHVPRGELVLQLRDSTDSLIVEKRQKITISATVSWQKLVSELTIEQDGNLTVFIDNQDTEAVYFDNLELRVESDPTLVITQEHHYYPFGMNMSGIERDGELKYQFNGMVEKEEAFGLELYETPFRSYDAQLGRFWQVEPLADEYHGVSMYQFGYNNPISHNDPTGLYSIREAWRSIRWGIKSFVDKLGGGDGKVSINTTDWQGNRGHNTWTSAMNTNKLDRETKGQAHQQAKEFLMRDEGQASLELK</sequence>
<protein>
    <submittedName>
        <fullName evidence="3">RHS repeat-associated core domain protein</fullName>
    </submittedName>
</protein>
<dbReference type="STRING" id="880071.Fleli_0161"/>
<dbReference type="InterPro" id="IPR045619">
    <property type="entry name" value="DUF6443"/>
</dbReference>
<evidence type="ECO:0000313" key="3">
    <source>
        <dbReference type="EMBL" id="AFM02660.1"/>
    </source>
</evidence>
<feature type="chain" id="PRO_5003685191" evidence="1">
    <location>
        <begin position="28"/>
        <end position="1295"/>
    </location>
</feature>
<dbReference type="RefSeq" id="WP_014796126.1">
    <property type="nucleotide sequence ID" value="NC_018018.1"/>
</dbReference>
<proteinExistence type="predicted"/>
<feature type="domain" description="DUF6443" evidence="2">
    <location>
        <begin position="65"/>
        <end position="199"/>
    </location>
</feature>
<dbReference type="KEGG" id="fli:Fleli_0161"/>
<feature type="signal peptide" evidence="1">
    <location>
        <begin position="1"/>
        <end position="27"/>
    </location>
</feature>
<dbReference type="NCBIfam" id="TIGR03696">
    <property type="entry name" value="Rhs_assc_core"/>
    <property type="match status" value="1"/>
</dbReference>
<keyword evidence="4" id="KW-1185">Reference proteome</keyword>
<dbReference type="InterPro" id="IPR022385">
    <property type="entry name" value="Rhs_assc_core"/>
</dbReference>
<dbReference type="EMBL" id="CP003345">
    <property type="protein sequence ID" value="AFM02660.1"/>
    <property type="molecule type" value="Genomic_DNA"/>
</dbReference>
<evidence type="ECO:0000313" key="4">
    <source>
        <dbReference type="Proteomes" id="UP000006054"/>
    </source>
</evidence>
<dbReference type="Gene3D" id="2.180.10.10">
    <property type="entry name" value="RHS repeat-associated core"/>
    <property type="match status" value="2"/>
</dbReference>
<dbReference type="PATRIC" id="fig|880071.3.peg.157"/>
<dbReference type="Pfam" id="PF20041">
    <property type="entry name" value="DUF6443"/>
    <property type="match status" value="1"/>
</dbReference>
<dbReference type="Proteomes" id="UP000006054">
    <property type="component" value="Chromosome"/>
</dbReference>
<reference evidence="4" key="1">
    <citation type="submission" date="2012-06" db="EMBL/GenBank/DDBJ databases">
        <title>The complete genome of Flexibacter litoralis DSM 6794.</title>
        <authorList>
            <person name="Lucas S."/>
            <person name="Copeland A."/>
            <person name="Lapidus A."/>
            <person name="Glavina del Rio T."/>
            <person name="Dalin E."/>
            <person name="Tice H."/>
            <person name="Bruce D."/>
            <person name="Goodwin L."/>
            <person name="Pitluck S."/>
            <person name="Peters L."/>
            <person name="Ovchinnikova G."/>
            <person name="Lu M."/>
            <person name="Kyrpides N."/>
            <person name="Mavromatis K."/>
            <person name="Ivanova N."/>
            <person name="Brettin T."/>
            <person name="Detter J.C."/>
            <person name="Han C."/>
            <person name="Larimer F."/>
            <person name="Land M."/>
            <person name="Hauser L."/>
            <person name="Markowitz V."/>
            <person name="Cheng J.-F."/>
            <person name="Hugenholtz P."/>
            <person name="Woyke T."/>
            <person name="Wu D."/>
            <person name="Spring S."/>
            <person name="Lang E."/>
            <person name="Kopitz M."/>
            <person name="Brambilla E."/>
            <person name="Klenk H.-P."/>
            <person name="Eisen J.A."/>
        </authorList>
    </citation>
    <scope>NUCLEOTIDE SEQUENCE [LARGE SCALE GENOMIC DNA]</scope>
    <source>
        <strain evidence="4">ATCC 23117 / DSM 6794 / NBRC 15988 / NCIMB 1366 / Sio-4</strain>
    </source>
</reference>
<evidence type="ECO:0000256" key="1">
    <source>
        <dbReference type="SAM" id="SignalP"/>
    </source>
</evidence>
<name>I4AFC5_BERLS</name>
<gene>
    <name evidence="3" type="ordered locus">Fleli_0161</name>
</gene>
<organism evidence="3 4">
    <name type="scientific">Bernardetia litoralis (strain ATCC 23117 / DSM 6794 / NBRC 15988 / NCIMB 1366 / Fx l1 / Sio-4)</name>
    <name type="common">Flexibacter litoralis</name>
    <dbReference type="NCBI Taxonomy" id="880071"/>
    <lineage>
        <taxon>Bacteria</taxon>
        <taxon>Pseudomonadati</taxon>
        <taxon>Bacteroidota</taxon>
        <taxon>Cytophagia</taxon>
        <taxon>Cytophagales</taxon>
        <taxon>Bernardetiaceae</taxon>
        <taxon>Bernardetia</taxon>
    </lineage>
</organism>
<accession>I4AFC5</accession>
<keyword evidence="1" id="KW-0732">Signal</keyword>
<dbReference type="eggNOG" id="COG3209">
    <property type="taxonomic scope" value="Bacteria"/>
</dbReference>
<evidence type="ECO:0000259" key="2">
    <source>
        <dbReference type="Pfam" id="PF20041"/>
    </source>
</evidence>
<dbReference type="HOGENOM" id="CLU_004466_0_0_10"/>